<evidence type="ECO:0000256" key="5">
    <source>
        <dbReference type="ARBA" id="ARBA00041523"/>
    </source>
</evidence>
<gene>
    <name evidence="9" type="ORF">CLUMA_CG020085</name>
</gene>
<evidence type="ECO:0000313" key="9">
    <source>
        <dbReference type="EMBL" id="CRL07086.1"/>
    </source>
</evidence>
<dbReference type="GO" id="GO:0004364">
    <property type="term" value="F:glutathione transferase activity"/>
    <property type="evidence" value="ECO:0007669"/>
    <property type="project" value="UniProtKB-EC"/>
</dbReference>
<dbReference type="SUPFAM" id="SSF47616">
    <property type="entry name" value="GST C-terminal domain-like"/>
    <property type="match status" value="1"/>
</dbReference>
<dbReference type="Pfam" id="PF13409">
    <property type="entry name" value="GST_N_2"/>
    <property type="match status" value="1"/>
</dbReference>
<dbReference type="PANTHER" id="PTHR43969:SF2">
    <property type="entry name" value="GLUTATHIONE S TRANSFERASE D11, ISOFORM B"/>
    <property type="match status" value="1"/>
</dbReference>
<dbReference type="PANTHER" id="PTHR43969">
    <property type="entry name" value="GLUTATHIONE S TRANSFERASE D10, ISOFORM A-RELATED"/>
    <property type="match status" value="1"/>
</dbReference>
<sequence length="222" mass="25403">MNLYYLPTSPPCRAVLLLGRILGLDFNLRLTNIQEGEHMKKDFLELNPTHTIPTLEVTESGLVLWESRVILTYLVSSFGKSEHENLYPVELQKRALVDLHLQFDLSTLYQRTVDYFFPTISLGALLDESKKARLVEALGFFEALLKNKKFSTGDDFTLADLSLCVTVSQIEAFNFDLYPFPKIRKWLAECKNELQPYGYAEINESGNKNLAWLFDAKLKAAK</sequence>
<evidence type="ECO:0000259" key="8">
    <source>
        <dbReference type="PROSITE" id="PS50405"/>
    </source>
</evidence>
<keyword evidence="10" id="KW-1185">Reference proteome</keyword>
<dbReference type="SFLD" id="SFLDG01153">
    <property type="entry name" value="Main.4:_Theta-like"/>
    <property type="match status" value="1"/>
</dbReference>
<evidence type="ECO:0000256" key="6">
    <source>
        <dbReference type="ARBA" id="ARBA00047960"/>
    </source>
</evidence>
<proteinExistence type="inferred from homology"/>
<dbReference type="Gene3D" id="1.20.1050.10">
    <property type="match status" value="1"/>
</dbReference>
<dbReference type="PROSITE" id="PS50405">
    <property type="entry name" value="GST_CTER"/>
    <property type="match status" value="1"/>
</dbReference>
<reference evidence="9 10" key="1">
    <citation type="submission" date="2015-04" db="EMBL/GenBank/DDBJ databases">
        <authorList>
            <person name="Syromyatnikov M.Y."/>
            <person name="Popov V.N."/>
        </authorList>
    </citation>
    <scope>NUCLEOTIDE SEQUENCE [LARGE SCALE GENOMIC DNA]</scope>
</reference>
<dbReference type="InterPro" id="IPR036282">
    <property type="entry name" value="Glutathione-S-Trfase_C_sf"/>
</dbReference>
<dbReference type="OrthoDB" id="2309723at2759"/>
<dbReference type="FunFam" id="1.20.1050.10:FF:000007">
    <property type="entry name" value="Glutathione S-transferase 1-1"/>
    <property type="match status" value="1"/>
</dbReference>
<name>A0A1J1J6I2_9DIPT</name>
<dbReference type="Proteomes" id="UP000183832">
    <property type="component" value="Unassembled WGS sequence"/>
</dbReference>
<dbReference type="PROSITE" id="PS50404">
    <property type="entry name" value="GST_NTER"/>
    <property type="match status" value="1"/>
</dbReference>
<dbReference type="EC" id="2.5.1.18" evidence="3"/>
<evidence type="ECO:0000259" key="7">
    <source>
        <dbReference type="PROSITE" id="PS50404"/>
    </source>
</evidence>
<comment type="subunit">
    <text evidence="2">Homodimer.</text>
</comment>
<dbReference type="InterPro" id="IPR004045">
    <property type="entry name" value="Glutathione_S-Trfase_N"/>
</dbReference>
<feature type="domain" description="GST C-terminal" evidence="8">
    <location>
        <begin position="90"/>
        <end position="214"/>
    </location>
</feature>
<feature type="domain" description="GST N-terminal" evidence="7">
    <location>
        <begin position="1"/>
        <end position="82"/>
    </location>
</feature>
<comment type="similarity">
    <text evidence="1">Belongs to the GST superfamily. Theta family.</text>
</comment>
<dbReference type="EMBL" id="CVRI01000070">
    <property type="protein sequence ID" value="CRL07086.1"/>
    <property type="molecule type" value="Genomic_DNA"/>
</dbReference>
<evidence type="ECO:0000256" key="4">
    <source>
        <dbReference type="ARBA" id="ARBA00022679"/>
    </source>
</evidence>
<comment type="catalytic activity">
    <reaction evidence="6">
        <text>RX + glutathione = an S-substituted glutathione + a halide anion + H(+)</text>
        <dbReference type="Rhea" id="RHEA:16437"/>
        <dbReference type="ChEBI" id="CHEBI:15378"/>
        <dbReference type="ChEBI" id="CHEBI:16042"/>
        <dbReference type="ChEBI" id="CHEBI:17792"/>
        <dbReference type="ChEBI" id="CHEBI:57925"/>
        <dbReference type="ChEBI" id="CHEBI:90779"/>
        <dbReference type="EC" id="2.5.1.18"/>
    </reaction>
</comment>
<dbReference type="InterPro" id="IPR036249">
    <property type="entry name" value="Thioredoxin-like_sf"/>
</dbReference>
<dbReference type="CDD" id="cd03177">
    <property type="entry name" value="GST_C_Delta_Epsilon"/>
    <property type="match status" value="1"/>
</dbReference>
<accession>A0A1J1J6I2</accession>
<dbReference type="FunFam" id="3.40.30.10:FF:000034">
    <property type="entry name" value="glutathione S-transferase 1"/>
    <property type="match status" value="1"/>
</dbReference>
<dbReference type="SFLD" id="SFLDG00358">
    <property type="entry name" value="Main_(cytGST)"/>
    <property type="match status" value="1"/>
</dbReference>
<dbReference type="GO" id="GO:0006749">
    <property type="term" value="P:glutathione metabolic process"/>
    <property type="evidence" value="ECO:0007669"/>
    <property type="project" value="TreeGrafter"/>
</dbReference>
<dbReference type="Pfam" id="PF00043">
    <property type="entry name" value="GST_C"/>
    <property type="match status" value="1"/>
</dbReference>
<dbReference type="SUPFAM" id="SSF52833">
    <property type="entry name" value="Thioredoxin-like"/>
    <property type="match status" value="1"/>
</dbReference>
<dbReference type="STRING" id="568069.A0A1J1J6I2"/>
<dbReference type="CDD" id="cd03045">
    <property type="entry name" value="GST_N_Delta_Epsilon"/>
    <property type="match status" value="1"/>
</dbReference>
<organism evidence="9 10">
    <name type="scientific">Clunio marinus</name>
    <dbReference type="NCBI Taxonomy" id="568069"/>
    <lineage>
        <taxon>Eukaryota</taxon>
        <taxon>Metazoa</taxon>
        <taxon>Ecdysozoa</taxon>
        <taxon>Arthropoda</taxon>
        <taxon>Hexapoda</taxon>
        <taxon>Insecta</taxon>
        <taxon>Pterygota</taxon>
        <taxon>Neoptera</taxon>
        <taxon>Endopterygota</taxon>
        <taxon>Diptera</taxon>
        <taxon>Nematocera</taxon>
        <taxon>Chironomoidea</taxon>
        <taxon>Chironomidae</taxon>
        <taxon>Clunio</taxon>
    </lineage>
</organism>
<dbReference type="AlphaFoldDB" id="A0A1J1J6I2"/>
<evidence type="ECO:0000256" key="1">
    <source>
        <dbReference type="ARBA" id="ARBA00009899"/>
    </source>
</evidence>
<evidence type="ECO:0000256" key="3">
    <source>
        <dbReference type="ARBA" id="ARBA00012452"/>
    </source>
</evidence>
<evidence type="ECO:0000313" key="10">
    <source>
        <dbReference type="Proteomes" id="UP000183832"/>
    </source>
</evidence>
<dbReference type="Gene3D" id="3.40.30.10">
    <property type="entry name" value="Glutaredoxin"/>
    <property type="match status" value="1"/>
</dbReference>
<evidence type="ECO:0000256" key="2">
    <source>
        <dbReference type="ARBA" id="ARBA00011738"/>
    </source>
</evidence>
<dbReference type="InterPro" id="IPR010987">
    <property type="entry name" value="Glutathione-S-Trfase_C-like"/>
</dbReference>
<keyword evidence="4" id="KW-0808">Transferase</keyword>
<protein>
    <recommendedName>
        <fullName evidence="3">glutathione transferase</fullName>
        <ecNumber evidence="3">2.5.1.18</ecNumber>
    </recommendedName>
    <alternativeName>
        <fullName evidence="5">GST class-theta</fullName>
    </alternativeName>
</protein>
<dbReference type="SFLD" id="SFLDS00019">
    <property type="entry name" value="Glutathione_Transferase_(cytos"/>
    <property type="match status" value="1"/>
</dbReference>
<dbReference type="InterPro" id="IPR040079">
    <property type="entry name" value="Glutathione_S-Trfase"/>
</dbReference>
<dbReference type="InterPro" id="IPR004046">
    <property type="entry name" value="GST_C"/>
</dbReference>